<evidence type="ECO:0000313" key="4">
    <source>
        <dbReference type="Proteomes" id="UP000335636"/>
    </source>
</evidence>
<feature type="signal peptide" evidence="2">
    <location>
        <begin position="1"/>
        <end position="19"/>
    </location>
</feature>
<organism evidence="3 4">
    <name type="scientific">Marmota monax</name>
    <name type="common">Woodchuck</name>
    <dbReference type="NCBI Taxonomy" id="9995"/>
    <lineage>
        <taxon>Eukaryota</taxon>
        <taxon>Metazoa</taxon>
        <taxon>Chordata</taxon>
        <taxon>Craniata</taxon>
        <taxon>Vertebrata</taxon>
        <taxon>Euteleostomi</taxon>
        <taxon>Mammalia</taxon>
        <taxon>Eutheria</taxon>
        <taxon>Euarchontoglires</taxon>
        <taxon>Glires</taxon>
        <taxon>Rodentia</taxon>
        <taxon>Sciuromorpha</taxon>
        <taxon>Sciuridae</taxon>
        <taxon>Xerinae</taxon>
        <taxon>Marmotini</taxon>
        <taxon>Marmota</taxon>
    </lineage>
</organism>
<evidence type="ECO:0000256" key="1">
    <source>
        <dbReference type="SAM" id="MobiDB-lite"/>
    </source>
</evidence>
<name>A0A5E4CH58_MARMO</name>
<gene>
    <name evidence="3" type="ORF">MONAX_5E003472</name>
</gene>
<keyword evidence="4" id="KW-1185">Reference proteome</keyword>
<comment type="caution">
    <text evidence="3">The sequence shown here is derived from an EMBL/GenBank/DDBJ whole genome shotgun (WGS) entry which is preliminary data.</text>
</comment>
<feature type="region of interest" description="Disordered" evidence="1">
    <location>
        <begin position="78"/>
        <end position="122"/>
    </location>
</feature>
<evidence type="ECO:0000256" key="2">
    <source>
        <dbReference type="SAM" id="SignalP"/>
    </source>
</evidence>
<keyword evidence="2" id="KW-0732">Signal</keyword>
<dbReference type="AlphaFoldDB" id="A0A5E4CH58"/>
<protein>
    <submittedName>
        <fullName evidence="3">Uncharacterized protein</fullName>
    </submittedName>
</protein>
<feature type="chain" id="PRO_5022676898" evidence="2">
    <location>
        <begin position="20"/>
        <end position="122"/>
    </location>
</feature>
<reference evidence="3" key="1">
    <citation type="submission" date="2019-04" db="EMBL/GenBank/DDBJ databases">
        <authorList>
            <person name="Alioto T."/>
            <person name="Alioto T."/>
        </authorList>
    </citation>
    <scope>NUCLEOTIDE SEQUENCE [LARGE SCALE GENOMIC DNA]</scope>
</reference>
<feature type="non-terminal residue" evidence="3">
    <location>
        <position position="122"/>
    </location>
</feature>
<dbReference type="EMBL" id="CABDUW010001385">
    <property type="protein sequence ID" value="VTJ81116.1"/>
    <property type="molecule type" value="Genomic_DNA"/>
</dbReference>
<proteinExistence type="predicted"/>
<accession>A0A5E4CH58</accession>
<dbReference type="Proteomes" id="UP000335636">
    <property type="component" value="Unassembled WGS sequence"/>
</dbReference>
<sequence>ATTVVALIIMLRNVVYLLSQRSAITVRASCTWWQIAHIKLLHSCLPVLREDRKQNPSHVLRPPREKWEVGTAAHPHHFLRRLGQRSQNGQAGHPKKLPLQRLLQHQKSKTRRGLQFRKGKRH</sequence>
<feature type="non-terminal residue" evidence="3">
    <location>
        <position position="1"/>
    </location>
</feature>
<evidence type="ECO:0000313" key="3">
    <source>
        <dbReference type="EMBL" id="VTJ81116.1"/>
    </source>
</evidence>
<feature type="compositionally biased region" description="Basic residues" evidence="1">
    <location>
        <begin position="93"/>
        <end position="122"/>
    </location>
</feature>